<reference evidence="1" key="1">
    <citation type="journal article" date="2023" name="J. Hazard. Mater.">
        <title>Anaerobic biodegradation of pyrene and benzo[a]pyrene by a new sulfate-reducing Desulforamulus aquiferis strain DSA.</title>
        <authorList>
            <person name="Zhang Z."/>
            <person name="Sun J."/>
            <person name="Gong X."/>
            <person name="Wang C."/>
            <person name="Wang H."/>
        </authorList>
    </citation>
    <scope>NUCLEOTIDE SEQUENCE</scope>
    <source>
        <strain evidence="1">DSA</strain>
    </source>
</reference>
<dbReference type="Proteomes" id="UP001172911">
    <property type="component" value="Unassembled WGS sequence"/>
</dbReference>
<keyword evidence="2" id="KW-1185">Reference proteome</keyword>
<reference evidence="1" key="2">
    <citation type="submission" date="2023-03" db="EMBL/GenBank/DDBJ databases">
        <authorList>
            <person name="Zhang Z."/>
        </authorList>
    </citation>
    <scope>NUCLEOTIDE SEQUENCE</scope>
    <source>
        <strain evidence="1">DSA</strain>
    </source>
</reference>
<dbReference type="AlphaFoldDB" id="A0AAW7ZCH1"/>
<dbReference type="GO" id="GO:0009295">
    <property type="term" value="C:nucleoid"/>
    <property type="evidence" value="ECO:0007669"/>
    <property type="project" value="InterPro"/>
</dbReference>
<evidence type="ECO:0000313" key="2">
    <source>
        <dbReference type="Proteomes" id="UP001172911"/>
    </source>
</evidence>
<evidence type="ECO:0000313" key="1">
    <source>
        <dbReference type="EMBL" id="MDO7787220.1"/>
    </source>
</evidence>
<comment type="caution">
    <text evidence="1">The sequence shown here is derived from an EMBL/GenBank/DDBJ whole genome shotgun (WGS) entry which is preliminary data.</text>
</comment>
<proteinExistence type="predicted"/>
<dbReference type="RefSeq" id="WP_304542364.1">
    <property type="nucleotide sequence ID" value="NZ_JARPTC010000011.1"/>
</dbReference>
<dbReference type="Pfam" id="PF04245">
    <property type="entry name" value="NA37"/>
    <property type="match status" value="1"/>
</dbReference>
<dbReference type="EMBL" id="JARPTC010000011">
    <property type="protein sequence ID" value="MDO7787220.1"/>
    <property type="molecule type" value="Genomic_DNA"/>
</dbReference>
<organism evidence="1 2">
    <name type="scientific">Desulforamulus aquiferis</name>
    <dbReference type="NCBI Taxonomy" id="1397668"/>
    <lineage>
        <taxon>Bacteria</taxon>
        <taxon>Bacillati</taxon>
        <taxon>Bacillota</taxon>
        <taxon>Clostridia</taxon>
        <taxon>Eubacteriales</taxon>
        <taxon>Peptococcaceae</taxon>
        <taxon>Desulforamulus</taxon>
    </lineage>
</organism>
<gene>
    <name evidence="1" type="ORF">P6N53_08310</name>
</gene>
<accession>A0AAW7ZCH1</accession>
<sequence>MSDSQCQIKEIIVHILDNSMGMPILSDKVHPDNDEIYDFVNKHIIKTFKDIGLKNAIFVNESNRVKKLCEELTTKPTQFQETSKHIATMIYDLMSKYSNVPSADLVCCIFQLAHSDYLGIVKLNYKPSFIHYVLQEETGRVNNIVKQKTSLPNEGQKVEECIFINLDDFSIKIIEKKYEIDGEKRFYLSSDLLECTEDLSAKEKIKILEKAVEDTIIKYYGENELARKAEYKRIVNENIEDEKKIDISDVAETVFGNLPEVKDNFISEVKKNGIRDMEFDVNYGSTKSLYTTQKIVTDTGIVINLPVNEVKNKDKIEFINNPDGTISIVLKNIKKLTK</sequence>
<dbReference type="InterPro" id="IPR007358">
    <property type="entry name" value="Nucleoid_associated_NdpA"/>
</dbReference>
<protein>
    <submittedName>
        <fullName evidence="1">Nucleoid-associated protein</fullName>
    </submittedName>
</protein>
<name>A0AAW7ZCH1_9FIRM</name>